<protein>
    <submittedName>
        <fullName evidence="3">Unnamed protein product</fullName>
    </submittedName>
</protein>
<dbReference type="EMBL" id="BSXN01002619">
    <property type="protein sequence ID" value="GME77129.1"/>
    <property type="molecule type" value="Genomic_DNA"/>
</dbReference>
<dbReference type="GO" id="GO:0010494">
    <property type="term" value="C:cytoplasmic stress granule"/>
    <property type="evidence" value="ECO:0007669"/>
    <property type="project" value="TreeGrafter"/>
</dbReference>
<dbReference type="SMART" id="SM01272">
    <property type="entry name" value="LsmAD"/>
    <property type="match status" value="1"/>
</dbReference>
<feature type="compositionally biased region" description="Low complexity" evidence="1">
    <location>
        <begin position="79"/>
        <end position="95"/>
    </location>
</feature>
<feature type="compositionally biased region" description="Low complexity" evidence="1">
    <location>
        <begin position="1"/>
        <end position="14"/>
    </location>
</feature>
<gene>
    <name evidence="3" type="ORF">Cboi02_000543500</name>
</gene>
<feature type="domain" description="LsmAD" evidence="2">
    <location>
        <begin position="294"/>
        <end position="366"/>
    </location>
</feature>
<feature type="region of interest" description="Disordered" evidence="1">
    <location>
        <begin position="1"/>
        <end position="98"/>
    </location>
</feature>
<dbReference type="InterPro" id="IPR009604">
    <property type="entry name" value="LsmAD_domain"/>
</dbReference>
<dbReference type="GO" id="GO:0003729">
    <property type="term" value="F:mRNA binding"/>
    <property type="evidence" value="ECO:0007669"/>
    <property type="project" value="TreeGrafter"/>
</dbReference>
<feature type="compositionally biased region" description="Basic and acidic residues" evidence="1">
    <location>
        <begin position="458"/>
        <end position="467"/>
    </location>
</feature>
<dbReference type="PANTHER" id="PTHR12854:SF7">
    <property type="entry name" value="ATAXIN-2 HOMOLOG"/>
    <property type="match status" value="1"/>
</dbReference>
<feature type="region of interest" description="Disordered" evidence="1">
    <location>
        <begin position="350"/>
        <end position="395"/>
    </location>
</feature>
<accession>A0A9W6T5T7</accession>
<feature type="compositionally biased region" description="Low complexity" evidence="1">
    <location>
        <begin position="440"/>
        <end position="450"/>
    </location>
</feature>
<organism evidence="3 4">
    <name type="scientific">Candida boidinii</name>
    <name type="common">Yeast</name>
    <dbReference type="NCBI Taxonomy" id="5477"/>
    <lineage>
        <taxon>Eukaryota</taxon>
        <taxon>Fungi</taxon>
        <taxon>Dikarya</taxon>
        <taxon>Ascomycota</taxon>
        <taxon>Saccharomycotina</taxon>
        <taxon>Pichiomycetes</taxon>
        <taxon>Pichiales</taxon>
        <taxon>Pichiaceae</taxon>
        <taxon>Ogataea</taxon>
        <taxon>Ogataea/Candida clade</taxon>
    </lineage>
</organism>
<feature type="region of interest" description="Disordered" evidence="1">
    <location>
        <begin position="195"/>
        <end position="220"/>
    </location>
</feature>
<keyword evidence="4" id="KW-1185">Reference proteome</keyword>
<evidence type="ECO:0000259" key="2">
    <source>
        <dbReference type="SMART" id="SM01272"/>
    </source>
</evidence>
<feature type="compositionally biased region" description="Low complexity" evidence="1">
    <location>
        <begin position="382"/>
        <end position="395"/>
    </location>
</feature>
<dbReference type="Proteomes" id="UP001165120">
    <property type="component" value="Unassembled WGS sequence"/>
</dbReference>
<evidence type="ECO:0000256" key="1">
    <source>
        <dbReference type="SAM" id="MobiDB-lite"/>
    </source>
</evidence>
<feature type="region of interest" description="Disordered" evidence="1">
    <location>
        <begin position="414"/>
        <end position="467"/>
    </location>
</feature>
<comment type="caution">
    <text evidence="3">The sequence shown here is derived from an EMBL/GenBank/DDBJ whole genome shotgun (WGS) entry which is preliminary data.</text>
</comment>
<reference evidence="3" key="1">
    <citation type="submission" date="2023-04" db="EMBL/GenBank/DDBJ databases">
        <title>Candida boidinii NBRC 10035.</title>
        <authorList>
            <person name="Ichikawa N."/>
            <person name="Sato H."/>
            <person name="Tonouchi N."/>
        </authorList>
    </citation>
    <scope>NUCLEOTIDE SEQUENCE</scope>
    <source>
        <strain evidence="3">NBRC 10035</strain>
    </source>
</reference>
<proteinExistence type="predicted"/>
<dbReference type="Pfam" id="PF14438">
    <property type="entry name" value="SM-ATX"/>
    <property type="match status" value="1"/>
</dbReference>
<sequence length="467" mass="50222">MASGNSNTSSGSNTRFPNNTMNPPSTSSSPSPSSSSSPPPPPPPSTTPSNLHRRSSSKGAWNTNRRNNNNGNGNGNGNGNEHSNESSSPSSPHSSFDPVVRHMDDRLLFGLINSVGCTATVTVASGSIFKGLLYTTSELTNFGFSIVLKYPEVLKLSDSDFKNDNFDSISLNESLIIYDKDLMLLKIDDVDLSPSTATTSPKKSTPSSNNNSNPKLGFRTDTDISAISGIREHELKKWVPDENDSSLSNMGGLEDDQDFETFGSLSNNNNSNINNNRNNAGGSWDQFEVNERKFGIQSSYDEELYTTKLDTNAPDFQQRLAEAERIAKEIESQAYNGDIHVAEERGIIIDDSGVDEEDKYSGVLRDDPQSSTSSSVPQRLSTNTATNNNNKNGGALLMGLLKANAKPSVQKEFKPATPGAYVPPSQRAAKFHGDPAIINSSAVPSLASSSGIPQKPSTNDKTRTITN</sequence>
<dbReference type="AlphaFoldDB" id="A0A9W6T5T7"/>
<feature type="compositionally biased region" description="Pro residues" evidence="1">
    <location>
        <begin position="37"/>
        <end position="46"/>
    </location>
</feature>
<dbReference type="InterPro" id="IPR045117">
    <property type="entry name" value="ATXN2-like"/>
</dbReference>
<dbReference type="GO" id="GO:0034063">
    <property type="term" value="P:stress granule assembly"/>
    <property type="evidence" value="ECO:0007669"/>
    <property type="project" value="TreeGrafter"/>
</dbReference>
<dbReference type="PANTHER" id="PTHR12854">
    <property type="entry name" value="ATAXIN 2-RELATED"/>
    <property type="match status" value="1"/>
</dbReference>
<evidence type="ECO:0000313" key="4">
    <source>
        <dbReference type="Proteomes" id="UP001165120"/>
    </source>
</evidence>
<feature type="compositionally biased region" description="Polar residues" evidence="1">
    <location>
        <begin position="369"/>
        <end position="381"/>
    </location>
</feature>
<feature type="compositionally biased region" description="Low complexity" evidence="1">
    <location>
        <begin position="23"/>
        <end position="36"/>
    </location>
</feature>
<name>A0A9W6T5T7_CANBO</name>
<evidence type="ECO:0000313" key="3">
    <source>
        <dbReference type="EMBL" id="GME77129.1"/>
    </source>
</evidence>
<dbReference type="Pfam" id="PF06741">
    <property type="entry name" value="LsmAD"/>
    <property type="match status" value="1"/>
</dbReference>
<dbReference type="InterPro" id="IPR025852">
    <property type="entry name" value="SM_dom_ATX"/>
</dbReference>
<feature type="compositionally biased region" description="Low complexity" evidence="1">
    <location>
        <begin position="195"/>
        <end position="215"/>
    </location>
</feature>